<sequence>MTDLERKLAETLREQAGEVTPNLDAAWAEQLRRQRRPRRRRLTVVVAPLAAVLVVLTSVLLATQLNTDSAVQPASPGMPIVLSKPEYTPLSALRVTDTPAVVTTFVGQSDTWSTYAFTATVAGTASFCLAAVPRGDQLIPEAPQYGAKSPSCMPLGGGELLAGYVGENDGPLPAGKAVYVVDPRHQHGDLRLFDAAGDLSQPTSATNVSDYIAYLADVKPDSPPVRYDFTPVRVHPASR</sequence>
<dbReference type="RefSeq" id="WP_257926056.1">
    <property type="nucleotide sequence ID" value="NZ_JAMXQV010000033.1"/>
</dbReference>
<evidence type="ECO:0000313" key="3">
    <source>
        <dbReference type="Proteomes" id="UP001144096"/>
    </source>
</evidence>
<evidence type="ECO:0000256" key="1">
    <source>
        <dbReference type="SAM" id="Phobius"/>
    </source>
</evidence>
<comment type="caution">
    <text evidence="2">The sequence shown here is derived from an EMBL/GenBank/DDBJ whole genome shotgun (WGS) entry which is preliminary data.</text>
</comment>
<keyword evidence="1" id="KW-0812">Transmembrane</keyword>
<accession>A0A9X2SQB9</accession>
<evidence type="ECO:0000313" key="2">
    <source>
        <dbReference type="EMBL" id="MCR6489488.1"/>
    </source>
</evidence>
<keyword evidence="1" id="KW-0472">Membrane</keyword>
<organism evidence="2 3">
    <name type="scientific">Amycolatopsis iheyensis</name>
    <dbReference type="NCBI Taxonomy" id="2945988"/>
    <lineage>
        <taxon>Bacteria</taxon>
        <taxon>Bacillati</taxon>
        <taxon>Actinomycetota</taxon>
        <taxon>Actinomycetes</taxon>
        <taxon>Pseudonocardiales</taxon>
        <taxon>Pseudonocardiaceae</taxon>
        <taxon>Amycolatopsis</taxon>
    </lineage>
</organism>
<keyword evidence="3" id="KW-1185">Reference proteome</keyword>
<name>A0A9X2SQB9_9PSEU</name>
<gene>
    <name evidence="2" type="ORF">M8542_42395</name>
</gene>
<protein>
    <submittedName>
        <fullName evidence="2">Uncharacterized protein</fullName>
    </submittedName>
</protein>
<keyword evidence="1" id="KW-1133">Transmembrane helix</keyword>
<dbReference type="Proteomes" id="UP001144096">
    <property type="component" value="Unassembled WGS sequence"/>
</dbReference>
<reference evidence="2" key="1">
    <citation type="submission" date="2022-06" db="EMBL/GenBank/DDBJ databases">
        <title>Amycolatopsis iheyaensis sp. nov., a new species of the genus Amycolatopsis isolated from soil in Iheya island, Japan.</title>
        <authorList>
            <person name="Ngamcharungchit C."/>
            <person name="Kanto H."/>
            <person name="Take A."/>
            <person name="Intra B."/>
            <person name="Matsumoto A."/>
            <person name="Panbangred W."/>
            <person name="Inahashi Y."/>
        </authorList>
    </citation>
    <scope>NUCLEOTIDE SEQUENCE</scope>
    <source>
        <strain evidence="2">OK19-0408</strain>
    </source>
</reference>
<proteinExistence type="predicted"/>
<dbReference type="AlphaFoldDB" id="A0A9X2SQB9"/>
<dbReference type="EMBL" id="JAMXQV010000033">
    <property type="protein sequence ID" value="MCR6489488.1"/>
    <property type="molecule type" value="Genomic_DNA"/>
</dbReference>
<feature type="transmembrane region" description="Helical" evidence="1">
    <location>
        <begin position="42"/>
        <end position="62"/>
    </location>
</feature>